<evidence type="ECO:0000256" key="3">
    <source>
        <dbReference type="ARBA" id="ARBA00022490"/>
    </source>
</evidence>
<keyword evidence="4" id="KW-0598">Phosphotransferase system</keyword>
<keyword evidence="7" id="KW-1185">Reference proteome</keyword>
<dbReference type="PANTHER" id="PTHR33705">
    <property type="entry name" value="PHOSPHOCARRIER PROTEIN HPR"/>
    <property type="match status" value="1"/>
</dbReference>
<dbReference type="PROSITE" id="PS51350">
    <property type="entry name" value="PTS_HPR_DOM"/>
    <property type="match status" value="1"/>
</dbReference>
<name>A0A2X0V0D5_9GAMM</name>
<dbReference type="PANTHER" id="PTHR33705:SF2">
    <property type="entry name" value="PHOSPHOCARRIER PROTEIN NPR"/>
    <property type="match status" value="1"/>
</dbReference>
<dbReference type="PRINTS" id="PR00107">
    <property type="entry name" value="PHOSPHOCPHPR"/>
</dbReference>
<dbReference type="InterPro" id="IPR000032">
    <property type="entry name" value="HPr-like"/>
</dbReference>
<dbReference type="Pfam" id="PF00381">
    <property type="entry name" value="PTS-HPr"/>
    <property type="match status" value="1"/>
</dbReference>
<dbReference type="Gene3D" id="3.30.1340.10">
    <property type="entry name" value="HPr-like"/>
    <property type="match status" value="1"/>
</dbReference>
<dbReference type="GO" id="GO:0005737">
    <property type="term" value="C:cytoplasm"/>
    <property type="evidence" value="ECO:0007669"/>
    <property type="project" value="UniProtKB-SubCell"/>
</dbReference>
<dbReference type="AlphaFoldDB" id="A0A2X0V0D5"/>
<dbReference type="GO" id="GO:0016740">
    <property type="term" value="F:transferase activity"/>
    <property type="evidence" value="ECO:0007669"/>
    <property type="project" value="UniProtKB-KW"/>
</dbReference>
<evidence type="ECO:0000259" key="5">
    <source>
        <dbReference type="PROSITE" id="PS51350"/>
    </source>
</evidence>
<gene>
    <name evidence="6" type="primary">ptsH_1</name>
    <name evidence="6" type="ORF">NCTC13093_01879</name>
</gene>
<protein>
    <submittedName>
        <fullName evidence="6">Phosphocarrier protein HPr</fullName>
        <ecNumber evidence="6">2.7.11.-</ecNumber>
    </submittedName>
</protein>
<dbReference type="RefSeq" id="WP_113744530.1">
    <property type="nucleotide sequence ID" value="NZ_UAPU01000005.1"/>
</dbReference>
<organism evidence="6 7">
    <name type="scientific">Anaerobiospirillum thomasii</name>
    <dbReference type="NCBI Taxonomy" id="179995"/>
    <lineage>
        <taxon>Bacteria</taxon>
        <taxon>Pseudomonadati</taxon>
        <taxon>Pseudomonadota</taxon>
        <taxon>Gammaproteobacteria</taxon>
        <taxon>Aeromonadales</taxon>
        <taxon>Succinivibrionaceae</taxon>
        <taxon>Anaerobiospirillum</taxon>
    </lineage>
</organism>
<dbReference type="EMBL" id="UAPV01000001">
    <property type="protein sequence ID" value="SPT70464.1"/>
    <property type="molecule type" value="Genomic_DNA"/>
</dbReference>
<accession>A0A2X0V0D5</accession>
<evidence type="ECO:0000256" key="1">
    <source>
        <dbReference type="ARBA" id="ARBA00004496"/>
    </source>
</evidence>
<dbReference type="NCBIfam" id="TIGR01003">
    <property type="entry name" value="PTS_HPr_family"/>
    <property type="match status" value="1"/>
</dbReference>
<evidence type="ECO:0000313" key="6">
    <source>
        <dbReference type="EMBL" id="SPT70464.1"/>
    </source>
</evidence>
<comment type="subcellular location">
    <subcellularLocation>
        <location evidence="1">Cytoplasm</location>
    </subcellularLocation>
</comment>
<dbReference type="EC" id="2.7.11.-" evidence="6"/>
<dbReference type="GO" id="GO:0009401">
    <property type="term" value="P:phosphoenolpyruvate-dependent sugar phosphotransferase system"/>
    <property type="evidence" value="ECO:0007669"/>
    <property type="project" value="UniProtKB-KW"/>
</dbReference>
<dbReference type="InterPro" id="IPR035895">
    <property type="entry name" value="HPr-like_sf"/>
</dbReference>
<evidence type="ECO:0000313" key="7">
    <source>
        <dbReference type="Proteomes" id="UP000250086"/>
    </source>
</evidence>
<reference evidence="6 7" key="1">
    <citation type="submission" date="2018-06" db="EMBL/GenBank/DDBJ databases">
        <authorList>
            <consortium name="Pathogen Informatics"/>
            <person name="Doyle S."/>
        </authorList>
    </citation>
    <scope>NUCLEOTIDE SEQUENCE [LARGE SCALE GENOMIC DNA]</scope>
    <source>
        <strain evidence="6 7">NCTC13093</strain>
    </source>
</reference>
<comment type="similarity">
    <text evidence="2">Belongs to the HPr family.</text>
</comment>
<evidence type="ECO:0000256" key="4">
    <source>
        <dbReference type="ARBA" id="ARBA00022683"/>
    </source>
</evidence>
<evidence type="ECO:0000256" key="2">
    <source>
        <dbReference type="ARBA" id="ARBA00010736"/>
    </source>
</evidence>
<feature type="domain" description="HPr" evidence="5">
    <location>
        <begin position="1"/>
        <end position="86"/>
    </location>
</feature>
<dbReference type="OrthoDB" id="9809047at2"/>
<dbReference type="Proteomes" id="UP000250086">
    <property type="component" value="Unassembled WGS sequence"/>
</dbReference>
<dbReference type="SUPFAM" id="SSF55594">
    <property type="entry name" value="HPr-like"/>
    <property type="match status" value="1"/>
</dbReference>
<keyword evidence="3" id="KW-0963">Cytoplasm</keyword>
<keyword evidence="6" id="KW-0808">Transferase</keyword>
<dbReference type="CDD" id="cd00367">
    <property type="entry name" value="PTS-HPr_like"/>
    <property type="match status" value="1"/>
</dbReference>
<sequence length="86" mass="9095">MEQITYTIKDPDGVHARPAGALIQCAGKCKSDITLHANGKSIKLKGGIFALMGLGIRSGTPITLDIEGEDEKEASGLLLKCLEDNL</sequence>
<dbReference type="InterPro" id="IPR050399">
    <property type="entry name" value="HPr"/>
</dbReference>
<proteinExistence type="inferred from homology"/>